<gene>
    <name evidence="2" type="ORF">FRY98_06000</name>
</gene>
<dbReference type="RefSeq" id="WP_148450786.1">
    <property type="nucleotide sequence ID" value="NZ_VSDO01000001.1"/>
</dbReference>
<dbReference type="PANTHER" id="PTHR43155:SF2">
    <property type="entry name" value="CYCLIC DI-GMP PHOSPHODIESTERASE PA4108"/>
    <property type="match status" value="1"/>
</dbReference>
<organism evidence="2 3">
    <name type="scientific">Paenibacillus faecis</name>
    <dbReference type="NCBI Taxonomy" id="862114"/>
    <lineage>
        <taxon>Bacteria</taxon>
        <taxon>Bacillati</taxon>
        <taxon>Bacillota</taxon>
        <taxon>Bacilli</taxon>
        <taxon>Bacillales</taxon>
        <taxon>Paenibacillaceae</taxon>
        <taxon>Paenibacillus</taxon>
    </lineage>
</organism>
<dbReference type="OrthoDB" id="2516556at2"/>
<protein>
    <submittedName>
        <fullName evidence="2">HD domain-containing protein</fullName>
    </submittedName>
</protein>
<accession>A0A5D0D3P5</accession>
<reference evidence="2 3" key="1">
    <citation type="submission" date="2019-08" db="EMBL/GenBank/DDBJ databases">
        <title>Genome sequencing of Paenibacillus faecis DSM 23593(T).</title>
        <authorList>
            <person name="Kook J.-K."/>
            <person name="Park S.-N."/>
            <person name="Lim Y.K."/>
        </authorList>
    </citation>
    <scope>NUCLEOTIDE SEQUENCE [LARGE SCALE GENOMIC DNA]</scope>
    <source>
        <strain evidence="2 3">DSM 23593</strain>
    </source>
</reference>
<feature type="domain" description="HD-GYP" evidence="1">
    <location>
        <begin position="129"/>
        <end position="325"/>
    </location>
</feature>
<dbReference type="Proteomes" id="UP000325218">
    <property type="component" value="Unassembled WGS sequence"/>
</dbReference>
<dbReference type="InterPro" id="IPR037522">
    <property type="entry name" value="HD_GYP_dom"/>
</dbReference>
<dbReference type="PROSITE" id="PS51832">
    <property type="entry name" value="HD_GYP"/>
    <property type="match status" value="1"/>
</dbReference>
<keyword evidence="3" id="KW-1185">Reference proteome</keyword>
<dbReference type="SMART" id="SM00471">
    <property type="entry name" value="HDc"/>
    <property type="match status" value="1"/>
</dbReference>
<name>A0A5D0D3P5_9BACL</name>
<dbReference type="Gene3D" id="1.10.3210.10">
    <property type="entry name" value="Hypothetical protein af1432"/>
    <property type="match status" value="1"/>
</dbReference>
<dbReference type="InterPro" id="IPR003607">
    <property type="entry name" value="HD/PDEase_dom"/>
</dbReference>
<evidence type="ECO:0000313" key="2">
    <source>
        <dbReference type="EMBL" id="TYA15195.1"/>
    </source>
</evidence>
<dbReference type="AlphaFoldDB" id="A0A5D0D3P5"/>
<dbReference type="PANTHER" id="PTHR43155">
    <property type="entry name" value="CYCLIC DI-GMP PHOSPHODIESTERASE PA4108-RELATED"/>
    <property type="match status" value="1"/>
</dbReference>
<dbReference type="Pfam" id="PF13487">
    <property type="entry name" value="HD_5"/>
    <property type="match status" value="1"/>
</dbReference>
<comment type="caution">
    <text evidence="2">The sequence shown here is derived from an EMBL/GenBank/DDBJ whole genome shotgun (WGS) entry which is preliminary data.</text>
</comment>
<proteinExistence type="predicted"/>
<dbReference type="SUPFAM" id="SSF109604">
    <property type="entry name" value="HD-domain/PDEase-like"/>
    <property type="match status" value="1"/>
</dbReference>
<evidence type="ECO:0000259" key="1">
    <source>
        <dbReference type="PROSITE" id="PS51832"/>
    </source>
</evidence>
<dbReference type="EMBL" id="VSDO01000001">
    <property type="protein sequence ID" value="TYA15195.1"/>
    <property type="molecule type" value="Genomic_DNA"/>
</dbReference>
<dbReference type="CDD" id="cd00077">
    <property type="entry name" value="HDc"/>
    <property type="match status" value="1"/>
</dbReference>
<sequence length="378" mass="42212">MQEFHVKLLEPGDILGRAVLGRTGLTILEEGTVLTEQYIKRIRQLGVVSVVVKNRKLPMPESSLAEQEKPALNHTHFSASTGVPVSDFRARKQTLAELMQLAESEKVHGRIAIPFVEQRFKRLFRGLVCDISSHQKIMDLLTMLRTYDQGLFKHTLSVTALSVMLGISLQYDNAKLLDLTAGSLLFDVGMTRVPQSILRCVRELTLEERVILQNHTIEGYRLTEGLEGVSAVSAKCSLLHHERFDGSGYPFHMKGEDIPEIVQIVAISDVYDALISPRPYRQAYRESEAVEFLFGAGDRFFDAELVKAFLKNISVFPISTTLKLSSGQVGVVAAHASGLSHRPLLRIIREADGTRVSHPYELDLAKKRDVVVLHSCVE</sequence>
<evidence type="ECO:0000313" key="3">
    <source>
        <dbReference type="Proteomes" id="UP000325218"/>
    </source>
</evidence>